<feature type="transmembrane region" description="Helical" evidence="1">
    <location>
        <begin position="12"/>
        <end position="32"/>
    </location>
</feature>
<evidence type="ECO:0000256" key="1">
    <source>
        <dbReference type="SAM" id="Phobius"/>
    </source>
</evidence>
<name>A0ABP7YRL9_9FLAO</name>
<accession>A0ABP7YRL9</accession>
<dbReference type="EMBL" id="BAABAO010000014">
    <property type="protein sequence ID" value="GAA4140261.1"/>
    <property type="molecule type" value="Genomic_DNA"/>
</dbReference>
<keyword evidence="1" id="KW-0472">Membrane</keyword>
<dbReference type="RefSeq" id="WP_229355452.1">
    <property type="nucleotide sequence ID" value="NZ_BAABAO010000014.1"/>
</dbReference>
<reference evidence="3" key="1">
    <citation type="journal article" date="2019" name="Int. J. Syst. Evol. Microbiol.">
        <title>The Global Catalogue of Microorganisms (GCM) 10K type strain sequencing project: providing services to taxonomists for standard genome sequencing and annotation.</title>
        <authorList>
            <consortium name="The Broad Institute Genomics Platform"/>
            <consortium name="The Broad Institute Genome Sequencing Center for Infectious Disease"/>
            <person name="Wu L."/>
            <person name="Ma J."/>
        </authorList>
    </citation>
    <scope>NUCLEOTIDE SEQUENCE [LARGE SCALE GENOMIC DNA]</scope>
    <source>
        <strain evidence="3">JCM 17386</strain>
    </source>
</reference>
<protein>
    <submittedName>
        <fullName evidence="2">Uncharacterized protein</fullName>
    </submittedName>
</protein>
<sequence length="216" mass="25575">MIEKREKRKKIFYVPGMISLVLIPLLCIYHFYKVDAFKVYGSVDLSLSNKEDFEKYKIGEIRKYKSFYFNNKKSKEEQKLGELRLFARSLVKSFDTINGAKVYLGPKTDYDTFVDILNIMNEEKVPTWALFEDNIYVIASAKPKQGVKRPFFCGTAEYSLRNSRLTEEENKQKELRIFQTKFLKQQWLIFLGYFGIVLISVLTLVKFNKNKKYNQK</sequence>
<comment type="caution">
    <text evidence="2">The sequence shown here is derived from an EMBL/GenBank/DDBJ whole genome shotgun (WGS) entry which is preliminary data.</text>
</comment>
<keyword evidence="1" id="KW-0812">Transmembrane</keyword>
<feature type="transmembrane region" description="Helical" evidence="1">
    <location>
        <begin position="187"/>
        <end position="207"/>
    </location>
</feature>
<evidence type="ECO:0000313" key="2">
    <source>
        <dbReference type="EMBL" id="GAA4140261.1"/>
    </source>
</evidence>
<dbReference type="Proteomes" id="UP001501333">
    <property type="component" value="Unassembled WGS sequence"/>
</dbReference>
<evidence type="ECO:0000313" key="3">
    <source>
        <dbReference type="Proteomes" id="UP001501333"/>
    </source>
</evidence>
<gene>
    <name evidence="2" type="ORF">GCM10022250_40560</name>
</gene>
<proteinExistence type="predicted"/>
<keyword evidence="3" id="KW-1185">Reference proteome</keyword>
<organism evidence="2 3">
    <name type="scientific">Flavobacterium chungbukense</name>
    <dbReference type="NCBI Taxonomy" id="877464"/>
    <lineage>
        <taxon>Bacteria</taxon>
        <taxon>Pseudomonadati</taxon>
        <taxon>Bacteroidota</taxon>
        <taxon>Flavobacteriia</taxon>
        <taxon>Flavobacteriales</taxon>
        <taxon>Flavobacteriaceae</taxon>
        <taxon>Flavobacterium</taxon>
    </lineage>
</organism>
<keyword evidence="1" id="KW-1133">Transmembrane helix</keyword>